<comment type="caution">
    <text evidence="4">The sequence shown here is derived from an EMBL/GenBank/DDBJ whole genome shotgun (WGS) entry which is preliminary data.</text>
</comment>
<sequence>MSSRTPRTPKSKARGGGAPFIPPKQGINGFESAFRDYSMMFVSGFVAFALAKIQGKIYLPEAFVLPLTIACGCVAAFALLGLYLLNRGTMPPSNDPHSYCANGKKKPALVFLGDSITHQTLSGEFCKMVAKAKQELAIVNCGQNSIATDTVLNERVDWVVACDPKYVSVMIGTNDIKGIYKPEWAEGTIENFSVKEGEITFATFRRNMTSIVANLIKYTDAKIAIHTLPPMGEDLECEANTFIYKANSIIKEVVDRAKSPRVTLIDTFGNLERFLLETTTKEQREKGLKVDNFGDAKVSIALKRLVGMGYDACGKPFGLAIMCDALHLNDTGAKIVADAVVEWIGSS</sequence>
<dbReference type="InterPro" id="IPR013830">
    <property type="entry name" value="SGNH_hydro"/>
</dbReference>
<evidence type="ECO:0000256" key="1">
    <source>
        <dbReference type="SAM" id="MobiDB-lite"/>
    </source>
</evidence>
<dbReference type="PANTHER" id="PTHR30383">
    <property type="entry name" value="THIOESTERASE 1/PROTEASE 1/LYSOPHOSPHOLIPASE L1"/>
    <property type="match status" value="1"/>
</dbReference>
<keyword evidence="2" id="KW-0812">Transmembrane</keyword>
<evidence type="ECO:0000313" key="5">
    <source>
        <dbReference type="Proteomes" id="UP001165160"/>
    </source>
</evidence>
<keyword evidence="2" id="KW-1133">Transmembrane helix</keyword>
<evidence type="ECO:0000256" key="2">
    <source>
        <dbReference type="SAM" id="Phobius"/>
    </source>
</evidence>
<dbReference type="Proteomes" id="UP001165160">
    <property type="component" value="Unassembled WGS sequence"/>
</dbReference>
<accession>A0A9W7BG58</accession>
<dbReference type="SUPFAM" id="SSF52266">
    <property type="entry name" value="SGNH hydrolase"/>
    <property type="match status" value="1"/>
</dbReference>
<name>A0A9W7BG58_9STRA</name>
<dbReference type="Pfam" id="PF13472">
    <property type="entry name" value="Lipase_GDSL_2"/>
    <property type="match status" value="1"/>
</dbReference>
<dbReference type="AlphaFoldDB" id="A0A9W7BG58"/>
<gene>
    <name evidence="4" type="ORF">TrVE_jg6283</name>
</gene>
<keyword evidence="5" id="KW-1185">Reference proteome</keyword>
<reference evidence="5" key="1">
    <citation type="journal article" date="2023" name="Commun. Biol.">
        <title>Genome analysis of Parmales, the sister group of diatoms, reveals the evolutionary specialization of diatoms from phago-mixotrophs to photoautotrophs.</title>
        <authorList>
            <person name="Ban H."/>
            <person name="Sato S."/>
            <person name="Yoshikawa S."/>
            <person name="Yamada K."/>
            <person name="Nakamura Y."/>
            <person name="Ichinomiya M."/>
            <person name="Sato N."/>
            <person name="Blanc-Mathieu R."/>
            <person name="Endo H."/>
            <person name="Kuwata A."/>
            <person name="Ogata H."/>
        </authorList>
    </citation>
    <scope>NUCLEOTIDE SEQUENCE [LARGE SCALE GENOMIC DNA]</scope>
    <source>
        <strain evidence="5">NIES 3699</strain>
    </source>
</reference>
<proteinExistence type="predicted"/>
<dbReference type="InterPro" id="IPR051532">
    <property type="entry name" value="Ester_Hydrolysis_Enzymes"/>
</dbReference>
<dbReference type="Gene3D" id="3.40.50.1110">
    <property type="entry name" value="SGNH hydrolase"/>
    <property type="match status" value="1"/>
</dbReference>
<evidence type="ECO:0000259" key="3">
    <source>
        <dbReference type="Pfam" id="PF13472"/>
    </source>
</evidence>
<feature type="domain" description="SGNH hydrolase-type esterase" evidence="3">
    <location>
        <begin position="111"/>
        <end position="277"/>
    </location>
</feature>
<dbReference type="InterPro" id="IPR036514">
    <property type="entry name" value="SGNH_hydro_sf"/>
</dbReference>
<evidence type="ECO:0000313" key="4">
    <source>
        <dbReference type="EMBL" id="GMH89817.1"/>
    </source>
</evidence>
<feature type="transmembrane region" description="Helical" evidence="2">
    <location>
        <begin position="63"/>
        <end position="85"/>
    </location>
</feature>
<organism evidence="4 5">
    <name type="scientific">Triparma verrucosa</name>
    <dbReference type="NCBI Taxonomy" id="1606542"/>
    <lineage>
        <taxon>Eukaryota</taxon>
        <taxon>Sar</taxon>
        <taxon>Stramenopiles</taxon>
        <taxon>Ochrophyta</taxon>
        <taxon>Bolidophyceae</taxon>
        <taxon>Parmales</taxon>
        <taxon>Triparmaceae</taxon>
        <taxon>Triparma</taxon>
    </lineage>
</organism>
<keyword evidence="2" id="KW-0472">Membrane</keyword>
<protein>
    <recommendedName>
        <fullName evidence="3">SGNH hydrolase-type esterase domain-containing protein</fullName>
    </recommendedName>
</protein>
<feature type="region of interest" description="Disordered" evidence="1">
    <location>
        <begin position="1"/>
        <end position="24"/>
    </location>
</feature>
<dbReference type="EMBL" id="BRXX01000098">
    <property type="protein sequence ID" value="GMH89817.1"/>
    <property type="molecule type" value="Genomic_DNA"/>
</dbReference>